<proteinExistence type="predicted"/>
<sequence length="245" mass="27192">MAQSDIYAVHHTPDLRFIPWKFDDTEFRHQCLPTPNELTLWRFRAEWGSATRASFPFHISRDEQNRAARSPSSAIAKRYLVSRAVLRNILSVMLDCPPAQIALDDDAHAQPQLIAPAPHQKLCIRMAYAGIWVLLGMSGQDFGMSVALPGVRPTDSDNESMQSRTREQSRRDSMMSLTGADAFTSSAIDFKLMGNTALLAEAGCDASRAHIVEVPMPGQICAAIATHEPLRAIDAVGWRSYEQIL</sequence>
<dbReference type="GO" id="GO:0008897">
    <property type="term" value="F:holo-[acyl-carrier-protein] synthase activity"/>
    <property type="evidence" value="ECO:0007669"/>
    <property type="project" value="InterPro"/>
</dbReference>
<dbReference type="Gene3D" id="3.90.470.20">
    <property type="entry name" value="4'-phosphopantetheinyl transferase domain"/>
    <property type="match status" value="1"/>
</dbReference>
<name>A0A2S4MA59_9BURK</name>
<dbReference type="SUPFAM" id="SSF56214">
    <property type="entry name" value="4'-phosphopantetheinyl transferase"/>
    <property type="match status" value="1"/>
</dbReference>
<evidence type="ECO:0000313" key="2">
    <source>
        <dbReference type="EMBL" id="POR51574.1"/>
    </source>
</evidence>
<evidence type="ECO:0000313" key="3">
    <source>
        <dbReference type="Proteomes" id="UP000237381"/>
    </source>
</evidence>
<feature type="region of interest" description="Disordered" evidence="1">
    <location>
        <begin position="150"/>
        <end position="174"/>
    </location>
</feature>
<feature type="compositionally biased region" description="Basic and acidic residues" evidence="1">
    <location>
        <begin position="164"/>
        <end position="173"/>
    </location>
</feature>
<evidence type="ECO:0008006" key="4">
    <source>
        <dbReference type="Google" id="ProtNLM"/>
    </source>
</evidence>
<gene>
    <name evidence="2" type="ORF">B0G62_106108</name>
</gene>
<dbReference type="OrthoDB" id="8997880at2"/>
<dbReference type="RefSeq" id="WP_103704820.1">
    <property type="nucleotide sequence ID" value="NZ_PQGA01000006.1"/>
</dbReference>
<comment type="caution">
    <text evidence="2">The sequence shown here is derived from an EMBL/GenBank/DDBJ whole genome shotgun (WGS) entry which is preliminary data.</text>
</comment>
<dbReference type="InterPro" id="IPR037143">
    <property type="entry name" value="4-PPantetheinyl_Trfase_dom_sf"/>
</dbReference>
<dbReference type="AlphaFoldDB" id="A0A2S4MA59"/>
<protein>
    <recommendedName>
        <fullName evidence="4">4'-phosphopantetheinyl transferase</fullName>
    </recommendedName>
</protein>
<accession>A0A2S4MA59</accession>
<dbReference type="Proteomes" id="UP000237381">
    <property type="component" value="Unassembled WGS sequence"/>
</dbReference>
<dbReference type="EMBL" id="PQGA01000006">
    <property type="protein sequence ID" value="POR51574.1"/>
    <property type="molecule type" value="Genomic_DNA"/>
</dbReference>
<dbReference type="GO" id="GO:0000287">
    <property type="term" value="F:magnesium ion binding"/>
    <property type="evidence" value="ECO:0007669"/>
    <property type="project" value="InterPro"/>
</dbReference>
<organism evidence="2 3">
    <name type="scientific">Paraburkholderia eburnea</name>
    <dbReference type="NCBI Taxonomy" id="1189126"/>
    <lineage>
        <taxon>Bacteria</taxon>
        <taxon>Pseudomonadati</taxon>
        <taxon>Pseudomonadota</taxon>
        <taxon>Betaproteobacteria</taxon>
        <taxon>Burkholderiales</taxon>
        <taxon>Burkholderiaceae</taxon>
        <taxon>Paraburkholderia</taxon>
    </lineage>
</organism>
<keyword evidence="3" id="KW-1185">Reference proteome</keyword>
<reference evidence="2 3" key="1">
    <citation type="submission" date="2018-01" db="EMBL/GenBank/DDBJ databases">
        <title>Genomic Encyclopedia of Type Strains, Phase III (KMG-III): the genomes of soil and plant-associated and newly described type strains.</title>
        <authorList>
            <person name="Whitman W."/>
        </authorList>
    </citation>
    <scope>NUCLEOTIDE SEQUENCE [LARGE SCALE GENOMIC DNA]</scope>
    <source>
        <strain evidence="2 3">JCM 18070</strain>
    </source>
</reference>
<evidence type="ECO:0000256" key="1">
    <source>
        <dbReference type="SAM" id="MobiDB-lite"/>
    </source>
</evidence>